<dbReference type="AlphaFoldDB" id="A0AAU8IFB7"/>
<protein>
    <recommendedName>
        <fullName evidence="2">DUF771 domain-containing protein</fullName>
    </recommendedName>
</protein>
<dbReference type="RefSeq" id="WP_353948404.1">
    <property type="nucleotide sequence ID" value="NZ_CP159510.1"/>
</dbReference>
<dbReference type="EMBL" id="CP159510">
    <property type="protein sequence ID" value="XCJ17099.1"/>
    <property type="molecule type" value="Genomic_DNA"/>
</dbReference>
<evidence type="ECO:0000313" key="1">
    <source>
        <dbReference type="EMBL" id="XCJ17099.1"/>
    </source>
</evidence>
<name>A0AAU8IFB7_9BACL</name>
<reference evidence="1" key="1">
    <citation type="submission" date="2024-06" db="EMBL/GenBank/DDBJ databases">
        <authorList>
            <person name="Fan A."/>
            <person name="Zhang F.Y."/>
            <person name="Zhang L."/>
        </authorList>
    </citation>
    <scope>NUCLEOTIDE SEQUENCE</scope>
    <source>
        <strain evidence="1">Y61</strain>
    </source>
</reference>
<proteinExistence type="predicted"/>
<evidence type="ECO:0008006" key="2">
    <source>
        <dbReference type="Google" id="ProtNLM"/>
    </source>
</evidence>
<accession>A0AAU8IFB7</accession>
<sequence>MQYDSLNNEEKIGELVRQTLRQLSNRRFTDKELTLMLSKQWSKEILGIDYPLLRKYKDGEDISVQIRDEKYGHYWKEIFEFNGMKILATSQWYERHRESFTRWIKRLQD</sequence>
<organism evidence="1">
    <name type="scientific">Sporolactobacillus sp. Y61</name>
    <dbReference type="NCBI Taxonomy" id="3160863"/>
    <lineage>
        <taxon>Bacteria</taxon>
        <taxon>Bacillati</taxon>
        <taxon>Bacillota</taxon>
        <taxon>Bacilli</taxon>
        <taxon>Bacillales</taxon>
        <taxon>Sporolactobacillaceae</taxon>
        <taxon>Sporolactobacillus</taxon>
    </lineage>
</organism>
<gene>
    <name evidence="1" type="ORF">ABNN70_00650</name>
</gene>